<dbReference type="PANTHER" id="PTHR43265">
    <property type="entry name" value="ESTERASE ESTD"/>
    <property type="match status" value="1"/>
</dbReference>
<organism evidence="2 3">
    <name type="scientific">Salsuginibacillus halophilus</name>
    <dbReference type="NCBI Taxonomy" id="517424"/>
    <lineage>
        <taxon>Bacteria</taxon>
        <taxon>Bacillati</taxon>
        <taxon>Bacillota</taxon>
        <taxon>Bacilli</taxon>
        <taxon>Bacillales</taxon>
        <taxon>Bacillaceae</taxon>
        <taxon>Salsuginibacillus</taxon>
    </lineage>
</organism>
<dbReference type="RefSeq" id="WP_181315242.1">
    <property type="nucleotide sequence ID" value="NZ_PYAV01000003.1"/>
</dbReference>
<evidence type="ECO:0000313" key="2">
    <source>
        <dbReference type="EMBL" id="PSL50568.1"/>
    </source>
</evidence>
<dbReference type="PANTHER" id="PTHR43265:SF1">
    <property type="entry name" value="ESTERASE ESTD"/>
    <property type="match status" value="1"/>
</dbReference>
<accession>A0A2P8HWJ8</accession>
<proteinExistence type="predicted"/>
<evidence type="ECO:0000259" key="1">
    <source>
        <dbReference type="Pfam" id="PF12146"/>
    </source>
</evidence>
<dbReference type="Proteomes" id="UP000242310">
    <property type="component" value="Unassembled WGS sequence"/>
</dbReference>
<dbReference type="EMBL" id="PYAV01000003">
    <property type="protein sequence ID" value="PSL50568.1"/>
    <property type="molecule type" value="Genomic_DNA"/>
</dbReference>
<dbReference type="Pfam" id="PF12146">
    <property type="entry name" value="Hydrolase_4"/>
    <property type="match status" value="1"/>
</dbReference>
<sequence length="282" mass="32063">MAENFIVETTEGYKLHATLFLPETQENTVPLMILAYGFKGFKDWGMFPYIAEDLAELGFSVVTFNFSGNGISGHHDVYDELHKFAANTFHHEVLDIKHMIEAVQNKEIPEADKIDTNRIYLAGHSRGGASALLFQSMYEDLKVQGLILLNSVLNYRFLPETLYEELQATGASSVYNGRTKSDMPLHRPVLEDVLTLETGISLMDRLRRLQTSVFIIQGELDQAYFVERVEKLKRENLAHVDIAFIPRAGHTFETQHPFQGRTAEMNKVVTSITDWINEAEGY</sequence>
<dbReference type="SUPFAM" id="SSF53474">
    <property type="entry name" value="alpha/beta-Hydrolases"/>
    <property type="match status" value="1"/>
</dbReference>
<dbReference type="AlphaFoldDB" id="A0A2P8HWJ8"/>
<feature type="domain" description="Serine aminopeptidase S33" evidence="1">
    <location>
        <begin position="45"/>
        <end position="156"/>
    </location>
</feature>
<dbReference type="GO" id="GO:0052689">
    <property type="term" value="F:carboxylic ester hydrolase activity"/>
    <property type="evidence" value="ECO:0007669"/>
    <property type="project" value="TreeGrafter"/>
</dbReference>
<dbReference type="InterPro" id="IPR022742">
    <property type="entry name" value="Hydrolase_4"/>
</dbReference>
<keyword evidence="2" id="KW-0645">Protease</keyword>
<keyword evidence="2" id="KW-0378">Hydrolase</keyword>
<evidence type="ECO:0000313" key="3">
    <source>
        <dbReference type="Proteomes" id="UP000242310"/>
    </source>
</evidence>
<dbReference type="InterPro" id="IPR053145">
    <property type="entry name" value="AB_hydrolase_Est10"/>
</dbReference>
<reference evidence="2 3" key="1">
    <citation type="submission" date="2018-03" db="EMBL/GenBank/DDBJ databases">
        <title>Genomic Encyclopedia of Type Strains, Phase III (KMG-III): the genomes of soil and plant-associated and newly described type strains.</title>
        <authorList>
            <person name="Whitman W."/>
        </authorList>
    </citation>
    <scope>NUCLEOTIDE SEQUENCE [LARGE SCALE GENOMIC DNA]</scope>
    <source>
        <strain evidence="2 3">CGMCC 1.07653</strain>
    </source>
</reference>
<comment type="caution">
    <text evidence="2">The sequence shown here is derived from an EMBL/GenBank/DDBJ whole genome shotgun (WGS) entry which is preliminary data.</text>
</comment>
<name>A0A2P8HWJ8_9BACI</name>
<keyword evidence="3" id="KW-1185">Reference proteome</keyword>
<keyword evidence="2" id="KW-0031">Aminopeptidase</keyword>
<dbReference type="Gene3D" id="3.40.50.1820">
    <property type="entry name" value="alpha/beta hydrolase"/>
    <property type="match status" value="1"/>
</dbReference>
<gene>
    <name evidence="2" type="ORF">B0H94_103180</name>
</gene>
<dbReference type="InterPro" id="IPR029058">
    <property type="entry name" value="AB_hydrolase_fold"/>
</dbReference>
<dbReference type="GO" id="GO:0004177">
    <property type="term" value="F:aminopeptidase activity"/>
    <property type="evidence" value="ECO:0007669"/>
    <property type="project" value="UniProtKB-KW"/>
</dbReference>
<protein>
    <submittedName>
        <fullName evidence="2">Serine aminopeptidase S33 family</fullName>
    </submittedName>
</protein>